<organism evidence="2 3">
    <name type="scientific">Actinoplanes lutulentus</name>
    <dbReference type="NCBI Taxonomy" id="1287878"/>
    <lineage>
        <taxon>Bacteria</taxon>
        <taxon>Bacillati</taxon>
        <taxon>Actinomycetota</taxon>
        <taxon>Actinomycetes</taxon>
        <taxon>Micromonosporales</taxon>
        <taxon>Micromonosporaceae</taxon>
        <taxon>Actinoplanes</taxon>
    </lineage>
</organism>
<gene>
    <name evidence="2" type="ORF">B0I29_11351</name>
</gene>
<feature type="transmembrane region" description="Helical" evidence="1">
    <location>
        <begin position="20"/>
        <end position="39"/>
    </location>
</feature>
<feature type="transmembrane region" description="Helical" evidence="1">
    <location>
        <begin position="131"/>
        <end position="148"/>
    </location>
</feature>
<dbReference type="OrthoDB" id="3295336at2"/>
<protein>
    <submittedName>
        <fullName evidence="2">Uncharacterized protein</fullName>
    </submittedName>
</protein>
<evidence type="ECO:0000313" key="3">
    <source>
        <dbReference type="Proteomes" id="UP000249341"/>
    </source>
</evidence>
<feature type="transmembrane region" description="Helical" evidence="1">
    <location>
        <begin position="45"/>
        <end position="66"/>
    </location>
</feature>
<evidence type="ECO:0000313" key="2">
    <source>
        <dbReference type="EMBL" id="RAK32756.1"/>
    </source>
</evidence>
<sequence>MGGAHRGEDPWAAWPSIPAVLRVMAGWFFVGIGVLNLAVEVDGGLIAPYLIFHVVLLGGGVLLLSWHRIAPSLAACLVAALLALAGMAATAVPVTSGCCLADHPQRRGYPFPFLGTGDGVHVDPEYLVTDLIFWGCAGLMLLVVLTGIERLLPERRTPVDLGGYQGKHAETRAMDATTDRADENVGGLP</sequence>
<reference evidence="2 3" key="1">
    <citation type="submission" date="2018-06" db="EMBL/GenBank/DDBJ databases">
        <title>Genomic Encyclopedia of Type Strains, Phase III (KMG-III): the genomes of soil and plant-associated and newly described type strains.</title>
        <authorList>
            <person name="Whitman W."/>
        </authorList>
    </citation>
    <scope>NUCLEOTIDE SEQUENCE [LARGE SCALE GENOMIC DNA]</scope>
    <source>
        <strain evidence="2 3">CGMCC 4.7090</strain>
    </source>
</reference>
<dbReference type="Proteomes" id="UP000249341">
    <property type="component" value="Unassembled WGS sequence"/>
</dbReference>
<accession>A0A327Z6T6</accession>
<proteinExistence type="predicted"/>
<dbReference type="EMBL" id="QLMJ01000013">
    <property type="protein sequence ID" value="RAK32756.1"/>
    <property type="molecule type" value="Genomic_DNA"/>
</dbReference>
<evidence type="ECO:0000256" key="1">
    <source>
        <dbReference type="SAM" id="Phobius"/>
    </source>
</evidence>
<dbReference type="RefSeq" id="WP_111651669.1">
    <property type="nucleotide sequence ID" value="NZ_JACHWI010000005.1"/>
</dbReference>
<comment type="caution">
    <text evidence="2">The sequence shown here is derived from an EMBL/GenBank/DDBJ whole genome shotgun (WGS) entry which is preliminary data.</text>
</comment>
<keyword evidence="3" id="KW-1185">Reference proteome</keyword>
<dbReference type="AlphaFoldDB" id="A0A327Z6T6"/>
<keyword evidence="1" id="KW-0812">Transmembrane</keyword>
<name>A0A327Z6T6_9ACTN</name>
<keyword evidence="1" id="KW-0472">Membrane</keyword>
<keyword evidence="1" id="KW-1133">Transmembrane helix</keyword>
<feature type="transmembrane region" description="Helical" evidence="1">
    <location>
        <begin position="73"/>
        <end position="94"/>
    </location>
</feature>